<evidence type="ECO:0000313" key="7">
    <source>
        <dbReference type="Proteomes" id="UP001378960"/>
    </source>
</evidence>
<dbReference type="SUPFAM" id="SSF109925">
    <property type="entry name" value="Lissencephaly-1 protein (Lis-1, PAF-AH alpha) N-terminal domain"/>
    <property type="match status" value="1"/>
</dbReference>
<feature type="repeat" description="WD" evidence="3">
    <location>
        <begin position="239"/>
        <end position="281"/>
    </location>
</feature>
<dbReference type="InterPro" id="IPR059104">
    <property type="entry name" value="Beta-prop_EIPR1-like"/>
</dbReference>
<evidence type="ECO:0000259" key="5">
    <source>
        <dbReference type="Pfam" id="PF23609"/>
    </source>
</evidence>
<name>A0AAV5RCB3_PICKL</name>
<dbReference type="InterPro" id="IPR015943">
    <property type="entry name" value="WD40/YVTN_repeat-like_dom_sf"/>
</dbReference>
<gene>
    <name evidence="6" type="ORF">DAPK24_048420</name>
</gene>
<evidence type="ECO:0000256" key="1">
    <source>
        <dbReference type="ARBA" id="ARBA00022574"/>
    </source>
</evidence>
<sequence>MDGKRRVVSENGILQNIGLHNDQSILSEREIAELNTSILQYLKPILQKERHIYHILEQKLIDTQSNSLQYSDLIPNEISENFLQKKWSNIIKLQKNLHELENKNKILENRNNELMSVINELTLKLETKSSTESLKKIDWIPNTLKASLKYHTASITAIVIHPFNPYLITASQDGMIVFWNLLDLSEPITQIKTAHTSSINCLKFQPNSSNLISCSNDQTIKIWDLSNINNLNKTPMKILTGHEHVISSLSINKENPNILISCSRDQNIKIWDLQTGWTIDNIIGHSDWVRCIDSVGDYIISGSSDTSIRLTHWPSNTGIGLCIGNTQVIEDVKFLPLECNKYLDNLKNDSNDTDIEDNKIYEKLGYKYAVSCGRDSLIKFWKLPKPEFNPITGDPIVNSINPYGECILQLKGHLTWVKKLEIHYNCKNLISCSDDGTIKFWDLTNLNDSNELIKPIKTLNEHGNFINCITIAQPKGELIDDNIRCYLASGGVNRTVNVWV</sequence>
<feature type="coiled-coil region" evidence="4">
    <location>
        <begin position="90"/>
        <end position="124"/>
    </location>
</feature>
<feature type="repeat" description="WD" evidence="3">
    <location>
        <begin position="148"/>
        <end position="181"/>
    </location>
</feature>
<dbReference type="InterPro" id="IPR001680">
    <property type="entry name" value="WD40_rpt"/>
</dbReference>
<evidence type="ECO:0000256" key="2">
    <source>
        <dbReference type="ARBA" id="ARBA00022737"/>
    </source>
</evidence>
<keyword evidence="4" id="KW-0175">Coiled coil</keyword>
<reference evidence="6 7" key="1">
    <citation type="journal article" date="2023" name="Elife">
        <title>Identification of key yeast species and microbe-microbe interactions impacting larval growth of Drosophila in the wild.</title>
        <authorList>
            <person name="Mure A."/>
            <person name="Sugiura Y."/>
            <person name="Maeda R."/>
            <person name="Honda K."/>
            <person name="Sakurai N."/>
            <person name="Takahashi Y."/>
            <person name="Watada M."/>
            <person name="Katoh T."/>
            <person name="Gotoh A."/>
            <person name="Gotoh Y."/>
            <person name="Taniguchi I."/>
            <person name="Nakamura K."/>
            <person name="Hayashi T."/>
            <person name="Katayama T."/>
            <person name="Uemura T."/>
            <person name="Hattori Y."/>
        </authorList>
    </citation>
    <scope>NUCLEOTIDE SEQUENCE [LARGE SCALE GENOMIC DNA]</scope>
    <source>
        <strain evidence="6 7">PK-24</strain>
    </source>
</reference>
<feature type="repeat" description="WD" evidence="3">
    <location>
        <begin position="192"/>
        <end position="233"/>
    </location>
</feature>
<organism evidence="6 7">
    <name type="scientific">Pichia kluyveri</name>
    <name type="common">Yeast</name>
    <dbReference type="NCBI Taxonomy" id="36015"/>
    <lineage>
        <taxon>Eukaryota</taxon>
        <taxon>Fungi</taxon>
        <taxon>Dikarya</taxon>
        <taxon>Ascomycota</taxon>
        <taxon>Saccharomycotina</taxon>
        <taxon>Pichiomycetes</taxon>
        <taxon>Pichiales</taxon>
        <taxon>Pichiaceae</taxon>
        <taxon>Pichia</taxon>
    </lineage>
</organism>
<dbReference type="PANTHER" id="PTHR19879:SF9">
    <property type="entry name" value="TRANSCRIPTION INITIATION FACTOR TFIID SUBUNIT 5"/>
    <property type="match status" value="1"/>
</dbReference>
<dbReference type="PANTHER" id="PTHR19879">
    <property type="entry name" value="TRANSCRIPTION INITIATION FACTOR TFIID"/>
    <property type="match status" value="1"/>
</dbReference>
<accession>A0AAV5RCB3</accession>
<dbReference type="InterPro" id="IPR019775">
    <property type="entry name" value="WD40_repeat_CS"/>
</dbReference>
<dbReference type="SMART" id="SM00320">
    <property type="entry name" value="WD40"/>
    <property type="match status" value="7"/>
</dbReference>
<dbReference type="InterPro" id="IPR036322">
    <property type="entry name" value="WD40_repeat_dom_sf"/>
</dbReference>
<keyword evidence="7" id="KW-1185">Reference proteome</keyword>
<dbReference type="Proteomes" id="UP001378960">
    <property type="component" value="Unassembled WGS sequence"/>
</dbReference>
<dbReference type="Pfam" id="PF23609">
    <property type="entry name" value="Beta-prop_EIPR1"/>
    <property type="match status" value="1"/>
</dbReference>
<dbReference type="CDD" id="cd00200">
    <property type="entry name" value="WD40"/>
    <property type="match status" value="1"/>
</dbReference>
<dbReference type="PROSITE" id="PS50082">
    <property type="entry name" value="WD_REPEATS_2"/>
    <property type="match status" value="4"/>
</dbReference>
<dbReference type="PROSITE" id="PS50294">
    <property type="entry name" value="WD_REPEATS_REGION"/>
    <property type="match status" value="4"/>
</dbReference>
<evidence type="ECO:0000313" key="6">
    <source>
        <dbReference type="EMBL" id="GMM48244.1"/>
    </source>
</evidence>
<evidence type="ECO:0000256" key="3">
    <source>
        <dbReference type="PROSITE-ProRule" id="PRU00221"/>
    </source>
</evidence>
<feature type="repeat" description="WD" evidence="3">
    <location>
        <begin position="410"/>
        <end position="451"/>
    </location>
</feature>
<dbReference type="AlphaFoldDB" id="A0AAV5RCB3"/>
<dbReference type="Gene3D" id="1.20.960.30">
    <property type="match status" value="1"/>
</dbReference>
<dbReference type="Gene3D" id="2.130.10.10">
    <property type="entry name" value="YVTN repeat-like/Quinoprotein amine dehydrogenase"/>
    <property type="match status" value="3"/>
</dbReference>
<feature type="domain" description="EIPR1-like beta-propeller" evidence="5">
    <location>
        <begin position="143"/>
        <end position="271"/>
    </location>
</feature>
<dbReference type="EMBL" id="BTGB01000009">
    <property type="protein sequence ID" value="GMM48244.1"/>
    <property type="molecule type" value="Genomic_DNA"/>
</dbReference>
<proteinExistence type="predicted"/>
<protein>
    <submittedName>
        <fullName evidence="6">Pac1 protein</fullName>
    </submittedName>
</protein>
<dbReference type="SUPFAM" id="SSF50978">
    <property type="entry name" value="WD40 repeat-like"/>
    <property type="match status" value="1"/>
</dbReference>
<dbReference type="PROSITE" id="PS00678">
    <property type="entry name" value="WD_REPEATS_1"/>
    <property type="match status" value="4"/>
</dbReference>
<dbReference type="InterPro" id="IPR037190">
    <property type="entry name" value="LIS1_N"/>
</dbReference>
<keyword evidence="2" id="KW-0677">Repeat</keyword>
<dbReference type="Pfam" id="PF00400">
    <property type="entry name" value="WD40"/>
    <property type="match status" value="3"/>
</dbReference>
<dbReference type="InterPro" id="IPR020472">
    <property type="entry name" value="WD40_PAC1"/>
</dbReference>
<keyword evidence="1 3" id="KW-0853">WD repeat</keyword>
<dbReference type="PRINTS" id="PR00320">
    <property type="entry name" value="GPROTEINBRPT"/>
</dbReference>
<comment type="caution">
    <text evidence="6">The sequence shown here is derived from an EMBL/GenBank/DDBJ whole genome shotgun (WGS) entry which is preliminary data.</text>
</comment>
<evidence type="ECO:0000256" key="4">
    <source>
        <dbReference type="SAM" id="Coils"/>
    </source>
</evidence>